<organism evidence="3 4">
    <name type="scientific">Chiloscyllium punctatum</name>
    <name type="common">Brownbanded bambooshark</name>
    <name type="synonym">Hemiscyllium punctatum</name>
    <dbReference type="NCBI Taxonomy" id="137246"/>
    <lineage>
        <taxon>Eukaryota</taxon>
        <taxon>Metazoa</taxon>
        <taxon>Chordata</taxon>
        <taxon>Craniata</taxon>
        <taxon>Vertebrata</taxon>
        <taxon>Chondrichthyes</taxon>
        <taxon>Elasmobranchii</taxon>
        <taxon>Galeomorphii</taxon>
        <taxon>Galeoidea</taxon>
        <taxon>Orectolobiformes</taxon>
        <taxon>Hemiscylliidae</taxon>
        <taxon>Chiloscyllium</taxon>
    </lineage>
</organism>
<feature type="domain" description="Complement C3/4/5 macroglobulin" evidence="2">
    <location>
        <begin position="21"/>
        <end position="86"/>
    </location>
</feature>
<comment type="caution">
    <text evidence="3">The sequence shown here is derived from an EMBL/GenBank/DDBJ whole genome shotgun (WGS) entry which is preliminary data.</text>
</comment>
<evidence type="ECO:0000313" key="4">
    <source>
        <dbReference type="Proteomes" id="UP000287033"/>
    </source>
</evidence>
<evidence type="ECO:0000259" key="2">
    <source>
        <dbReference type="Pfam" id="PF17790"/>
    </source>
</evidence>
<reference evidence="3 4" key="1">
    <citation type="journal article" date="2018" name="Nat. Ecol. Evol.">
        <title>Shark genomes provide insights into elasmobranch evolution and the origin of vertebrates.</title>
        <authorList>
            <person name="Hara Y"/>
            <person name="Yamaguchi K"/>
            <person name="Onimaru K"/>
            <person name="Kadota M"/>
            <person name="Koyanagi M"/>
            <person name="Keeley SD"/>
            <person name="Tatsumi K"/>
            <person name="Tanaka K"/>
            <person name="Motone F"/>
            <person name="Kageyama Y"/>
            <person name="Nozu R"/>
            <person name="Adachi N"/>
            <person name="Nishimura O"/>
            <person name="Nakagawa R"/>
            <person name="Tanegashima C"/>
            <person name="Kiyatake I"/>
            <person name="Matsumoto R"/>
            <person name="Murakumo K"/>
            <person name="Nishida K"/>
            <person name="Terakita A"/>
            <person name="Kuratani S"/>
            <person name="Sato K"/>
            <person name="Hyodo S Kuraku.S."/>
        </authorList>
    </citation>
    <scope>NUCLEOTIDE SEQUENCE [LARGE SCALE GENOMIC DNA]</scope>
</reference>
<dbReference type="OrthoDB" id="6359008at2759"/>
<feature type="signal peptide" evidence="1">
    <location>
        <begin position="1"/>
        <end position="19"/>
    </location>
</feature>
<sequence>MELLVFLLCASWCMSVSEQAPSYLITAPRIVRIGVKETVTIQVFEARENVNAIVYLLNHKNMLVCSERHLVKLNHTNNFAEVLFVQVTGIGSSMRTT</sequence>
<dbReference type="Gene3D" id="2.60.40.1930">
    <property type="match status" value="1"/>
</dbReference>
<name>A0A401RFE7_CHIPU</name>
<feature type="chain" id="PRO_5019550933" description="Complement C3/4/5 macroglobulin domain-containing protein" evidence="1">
    <location>
        <begin position="20"/>
        <end position="97"/>
    </location>
</feature>
<accession>A0A401RFE7</accession>
<keyword evidence="4" id="KW-1185">Reference proteome</keyword>
<dbReference type="Proteomes" id="UP000287033">
    <property type="component" value="Unassembled WGS sequence"/>
</dbReference>
<dbReference type="STRING" id="137246.A0A401RFE7"/>
<keyword evidence="1" id="KW-0732">Signal</keyword>
<gene>
    <name evidence="3" type="ORF">chiPu_0017373</name>
</gene>
<evidence type="ECO:0000256" key="1">
    <source>
        <dbReference type="SAM" id="SignalP"/>
    </source>
</evidence>
<dbReference type="EMBL" id="BEZZ01001272">
    <property type="protein sequence ID" value="GCC16872.1"/>
    <property type="molecule type" value="Genomic_DNA"/>
</dbReference>
<evidence type="ECO:0000313" key="3">
    <source>
        <dbReference type="EMBL" id="GCC16872.1"/>
    </source>
</evidence>
<dbReference type="InterPro" id="IPR041425">
    <property type="entry name" value="C3/4/5_MG1"/>
</dbReference>
<proteinExistence type="predicted"/>
<dbReference type="Pfam" id="PF17790">
    <property type="entry name" value="MG1"/>
    <property type="match status" value="1"/>
</dbReference>
<dbReference type="AlphaFoldDB" id="A0A401RFE7"/>
<protein>
    <recommendedName>
        <fullName evidence="2">Complement C3/4/5 macroglobulin domain-containing protein</fullName>
    </recommendedName>
</protein>